<dbReference type="Proteomes" id="UP000438429">
    <property type="component" value="Unassembled WGS sequence"/>
</dbReference>
<feature type="region of interest" description="Disordered" evidence="1">
    <location>
        <begin position="116"/>
        <end position="146"/>
    </location>
</feature>
<feature type="compositionally biased region" description="Low complexity" evidence="1">
    <location>
        <begin position="116"/>
        <end position="131"/>
    </location>
</feature>
<accession>A0A6A4S1G9</accession>
<feature type="region of interest" description="Disordered" evidence="1">
    <location>
        <begin position="67"/>
        <end position="98"/>
    </location>
</feature>
<sequence length="146" mass="15511">MEFERLIQETLCANFGNIELSTALQAAETECDRVAAVQPSSNQEAYDCKDWLVPSCLFIVGTLSPHPQSSVLTLSPQSSPSSSVLTLSPQSSPLVLSPHPQSSVLTLILSPHPQSSVLTLSPQSSPSVLSPHPYPQSSPSVLSPHP</sequence>
<dbReference type="AlphaFoldDB" id="A0A6A4S1G9"/>
<evidence type="ECO:0000313" key="3">
    <source>
        <dbReference type="Proteomes" id="UP000438429"/>
    </source>
</evidence>
<proteinExistence type="predicted"/>
<evidence type="ECO:0000313" key="2">
    <source>
        <dbReference type="EMBL" id="KAF0025998.1"/>
    </source>
</evidence>
<dbReference type="EMBL" id="VEVO01000019">
    <property type="protein sequence ID" value="KAF0025998.1"/>
    <property type="molecule type" value="Genomic_DNA"/>
</dbReference>
<name>A0A6A4S1G9_SCOMX</name>
<gene>
    <name evidence="2" type="ORF">F2P81_020735</name>
</gene>
<reference evidence="2 3" key="1">
    <citation type="submission" date="2019-06" db="EMBL/GenBank/DDBJ databases">
        <title>Draft genomes of female and male turbot (Scophthalmus maximus).</title>
        <authorList>
            <person name="Xu H."/>
            <person name="Xu X.-W."/>
            <person name="Shao C."/>
            <person name="Chen S."/>
        </authorList>
    </citation>
    <scope>NUCLEOTIDE SEQUENCE [LARGE SCALE GENOMIC DNA]</scope>
    <source>
        <strain evidence="2">Ysfricsl-2016a</strain>
        <tissue evidence="2">Blood</tissue>
    </source>
</reference>
<organism evidence="2 3">
    <name type="scientific">Scophthalmus maximus</name>
    <name type="common">Turbot</name>
    <name type="synonym">Psetta maxima</name>
    <dbReference type="NCBI Taxonomy" id="52904"/>
    <lineage>
        <taxon>Eukaryota</taxon>
        <taxon>Metazoa</taxon>
        <taxon>Chordata</taxon>
        <taxon>Craniata</taxon>
        <taxon>Vertebrata</taxon>
        <taxon>Euteleostomi</taxon>
        <taxon>Actinopterygii</taxon>
        <taxon>Neopterygii</taxon>
        <taxon>Teleostei</taxon>
        <taxon>Neoteleostei</taxon>
        <taxon>Acanthomorphata</taxon>
        <taxon>Carangaria</taxon>
        <taxon>Pleuronectiformes</taxon>
        <taxon>Pleuronectoidei</taxon>
        <taxon>Scophthalmidae</taxon>
        <taxon>Scophthalmus</taxon>
    </lineage>
</organism>
<comment type="caution">
    <text evidence="2">The sequence shown here is derived from an EMBL/GenBank/DDBJ whole genome shotgun (WGS) entry which is preliminary data.</text>
</comment>
<protein>
    <submittedName>
        <fullName evidence="2">Uncharacterized protein</fullName>
    </submittedName>
</protein>
<evidence type="ECO:0000256" key="1">
    <source>
        <dbReference type="SAM" id="MobiDB-lite"/>
    </source>
</evidence>
<feature type="compositionally biased region" description="Polar residues" evidence="1">
    <location>
        <begin position="135"/>
        <end position="146"/>
    </location>
</feature>